<accession>A0A3P7PUM4</accession>
<dbReference type="AlphaFoldDB" id="A0A3P7PUM4"/>
<evidence type="ECO:0000313" key="1">
    <source>
        <dbReference type="EMBL" id="VDN23502.1"/>
    </source>
</evidence>
<protein>
    <submittedName>
        <fullName evidence="1">Uncharacterized protein</fullName>
    </submittedName>
</protein>
<name>A0A3P7PUM4_DIBLA</name>
<keyword evidence="2" id="KW-1185">Reference proteome</keyword>
<dbReference type="Proteomes" id="UP000281553">
    <property type="component" value="Unassembled WGS sequence"/>
</dbReference>
<sequence length="75" mass="8852">MKVEKWLAEVVVQRKLRLAKARSIWEKDTYLDVRYTLRKQEVRHNGLYYYIGVDILQPHEDPAELVTAKSTGTHP</sequence>
<dbReference type="EMBL" id="UYRU01073480">
    <property type="protein sequence ID" value="VDN23502.1"/>
    <property type="molecule type" value="Genomic_DNA"/>
</dbReference>
<reference evidence="1 2" key="1">
    <citation type="submission" date="2018-11" db="EMBL/GenBank/DDBJ databases">
        <authorList>
            <consortium name="Pathogen Informatics"/>
        </authorList>
    </citation>
    <scope>NUCLEOTIDE SEQUENCE [LARGE SCALE GENOMIC DNA]</scope>
</reference>
<proteinExistence type="predicted"/>
<gene>
    <name evidence="1" type="ORF">DILT_LOCUS14264</name>
</gene>
<organism evidence="1 2">
    <name type="scientific">Dibothriocephalus latus</name>
    <name type="common">Fish tapeworm</name>
    <name type="synonym">Diphyllobothrium latum</name>
    <dbReference type="NCBI Taxonomy" id="60516"/>
    <lineage>
        <taxon>Eukaryota</taxon>
        <taxon>Metazoa</taxon>
        <taxon>Spiralia</taxon>
        <taxon>Lophotrochozoa</taxon>
        <taxon>Platyhelminthes</taxon>
        <taxon>Cestoda</taxon>
        <taxon>Eucestoda</taxon>
        <taxon>Diphyllobothriidea</taxon>
        <taxon>Diphyllobothriidae</taxon>
        <taxon>Dibothriocephalus</taxon>
    </lineage>
</organism>
<evidence type="ECO:0000313" key="2">
    <source>
        <dbReference type="Proteomes" id="UP000281553"/>
    </source>
</evidence>